<evidence type="ECO:0000313" key="2">
    <source>
        <dbReference type="Proteomes" id="UP000289340"/>
    </source>
</evidence>
<organism evidence="1 2">
    <name type="scientific">Glycine soja</name>
    <name type="common">Wild soybean</name>
    <dbReference type="NCBI Taxonomy" id="3848"/>
    <lineage>
        <taxon>Eukaryota</taxon>
        <taxon>Viridiplantae</taxon>
        <taxon>Streptophyta</taxon>
        <taxon>Embryophyta</taxon>
        <taxon>Tracheophyta</taxon>
        <taxon>Spermatophyta</taxon>
        <taxon>Magnoliopsida</taxon>
        <taxon>eudicotyledons</taxon>
        <taxon>Gunneridae</taxon>
        <taxon>Pentapetalae</taxon>
        <taxon>rosids</taxon>
        <taxon>fabids</taxon>
        <taxon>Fabales</taxon>
        <taxon>Fabaceae</taxon>
        <taxon>Papilionoideae</taxon>
        <taxon>50 kb inversion clade</taxon>
        <taxon>NPAAA clade</taxon>
        <taxon>indigoferoid/millettioid clade</taxon>
        <taxon>Phaseoleae</taxon>
        <taxon>Glycine</taxon>
        <taxon>Glycine subgen. Soja</taxon>
    </lineage>
</organism>
<keyword evidence="2" id="KW-1185">Reference proteome</keyword>
<dbReference type="AlphaFoldDB" id="A0A445IR94"/>
<proteinExistence type="predicted"/>
<dbReference type="EMBL" id="QZWG01000010">
    <property type="protein sequence ID" value="RZB88597.1"/>
    <property type="molecule type" value="Genomic_DNA"/>
</dbReference>
<sequence length="57" mass="6465">MEMEETFNSCFLHVFLATITPIVNHEDLRVAAVWGCTSTSMITSSAHMKQHHNIISF</sequence>
<evidence type="ECO:0000313" key="1">
    <source>
        <dbReference type="EMBL" id="RZB88597.1"/>
    </source>
</evidence>
<dbReference type="Proteomes" id="UP000289340">
    <property type="component" value="Chromosome 10"/>
</dbReference>
<protein>
    <submittedName>
        <fullName evidence="1">Uncharacterized protein</fullName>
    </submittedName>
</protein>
<comment type="caution">
    <text evidence="1">The sequence shown here is derived from an EMBL/GenBank/DDBJ whole genome shotgun (WGS) entry which is preliminary data.</text>
</comment>
<reference evidence="1 2" key="1">
    <citation type="submission" date="2018-09" db="EMBL/GenBank/DDBJ databases">
        <title>A high-quality reference genome of wild soybean provides a powerful tool to mine soybean genomes.</title>
        <authorList>
            <person name="Xie M."/>
            <person name="Chung C.Y.L."/>
            <person name="Li M.-W."/>
            <person name="Wong F.-L."/>
            <person name="Chan T.-F."/>
            <person name="Lam H.-M."/>
        </authorList>
    </citation>
    <scope>NUCLEOTIDE SEQUENCE [LARGE SCALE GENOMIC DNA]</scope>
    <source>
        <strain evidence="2">cv. W05</strain>
        <tissue evidence="1">Hypocotyl of etiolated seedlings</tissue>
    </source>
</reference>
<gene>
    <name evidence="1" type="ORF">D0Y65_027828</name>
</gene>
<name>A0A445IR94_GLYSO</name>
<accession>A0A445IR94</accession>